<dbReference type="STRING" id="561177.ANHYDRO_00846"/>
<dbReference type="GO" id="GO:0005247">
    <property type="term" value="F:voltage-gated chloride channel activity"/>
    <property type="evidence" value="ECO:0007669"/>
    <property type="project" value="TreeGrafter"/>
</dbReference>
<keyword evidence="3 8" id="KW-0812">Transmembrane</keyword>
<evidence type="ECO:0000256" key="6">
    <source>
        <dbReference type="ARBA" id="ARBA00023136"/>
    </source>
</evidence>
<comment type="subcellular location">
    <subcellularLocation>
        <location evidence="1">Membrane</location>
        <topology evidence="1">Multi-pass membrane protein</topology>
    </subcellularLocation>
</comment>
<dbReference type="RefSeq" id="WP_004813620.1">
    <property type="nucleotide sequence ID" value="NZ_ABXA01000019.1"/>
</dbReference>
<dbReference type="AlphaFoldDB" id="B6W8E6"/>
<dbReference type="SUPFAM" id="SSF81340">
    <property type="entry name" value="Clc chloride channel"/>
    <property type="match status" value="1"/>
</dbReference>
<dbReference type="PRINTS" id="PR00762">
    <property type="entry name" value="CLCHANNEL"/>
</dbReference>
<evidence type="ECO:0000313" key="9">
    <source>
        <dbReference type="EMBL" id="EEB36545.1"/>
    </source>
</evidence>
<accession>B6W8E6</accession>
<dbReference type="InterPro" id="IPR014743">
    <property type="entry name" value="Cl-channel_core"/>
</dbReference>
<keyword evidence="7" id="KW-0868">Chloride</keyword>
<protein>
    <submittedName>
        <fullName evidence="9">Chloride transporter, ClC family</fullName>
    </submittedName>
</protein>
<reference evidence="9 10" key="2">
    <citation type="submission" date="2008-10" db="EMBL/GenBank/DDBJ databases">
        <title>Draft genome sequence of Anaerococcus hydrogenalis (DSM 7454).</title>
        <authorList>
            <person name="Sudarsanam P."/>
            <person name="Ley R."/>
            <person name="Guruge J."/>
            <person name="Turnbaugh P.J."/>
            <person name="Mahowald M."/>
            <person name="Liep D."/>
            <person name="Gordon J."/>
        </authorList>
    </citation>
    <scope>NUCLEOTIDE SEQUENCE [LARGE SCALE GENOMIC DNA]</scope>
    <source>
        <strain evidence="9 10">DSM 7454</strain>
    </source>
</reference>
<evidence type="ECO:0000256" key="8">
    <source>
        <dbReference type="SAM" id="Phobius"/>
    </source>
</evidence>
<reference evidence="9 10" key="1">
    <citation type="submission" date="2008-09" db="EMBL/GenBank/DDBJ databases">
        <authorList>
            <person name="Fulton L."/>
            <person name="Clifton S."/>
            <person name="Fulton B."/>
            <person name="Xu J."/>
            <person name="Minx P."/>
            <person name="Pepin K.H."/>
            <person name="Johnson M."/>
            <person name="Thiruvilangam P."/>
            <person name="Bhonagiri V."/>
            <person name="Nash W.E."/>
            <person name="Mardis E.R."/>
            <person name="Wilson R.K."/>
        </authorList>
    </citation>
    <scope>NUCLEOTIDE SEQUENCE [LARGE SCALE GENOMIC DNA]</scope>
    <source>
        <strain evidence="9 10">DSM 7454</strain>
    </source>
</reference>
<dbReference type="Gene3D" id="1.10.3080.10">
    <property type="entry name" value="Clc chloride channel"/>
    <property type="match status" value="1"/>
</dbReference>
<name>B6W8E6_9FIRM</name>
<evidence type="ECO:0000313" key="10">
    <source>
        <dbReference type="Proteomes" id="UP000005451"/>
    </source>
</evidence>
<evidence type="ECO:0000256" key="3">
    <source>
        <dbReference type="ARBA" id="ARBA00022692"/>
    </source>
</evidence>
<evidence type="ECO:0000256" key="5">
    <source>
        <dbReference type="ARBA" id="ARBA00023065"/>
    </source>
</evidence>
<dbReference type="Pfam" id="PF00654">
    <property type="entry name" value="Voltage_CLC"/>
    <property type="match status" value="1"/>
</dbReference>
<proteinExistence type="predicted"/>
<evidence type="ECO:0000256" key="4">
    <source>
        <dbReference type="ARBA" id="ARBA00022989"/>
    </source>
</evidence>
<keyword evidence="2" id="KW-0813">Transport</keyword>
<evidence type="ECO:0000256" key="7">
    <source>
        <dbReference type="ARBA" id="ARBA00023214"/>
    </source>
</evidence>
<dbReference type="GO" id="GO:0005886">
    <property type="term" value="C:plasma membrane"/>
    <property type="evidence" value="ECO:0007669"/>
    <property type="project" value="TreeGrafter"/>
</dbReference>
<dbReference type="EMBL" id="ABXA01000019">
    <property type="protein sequence ID" value="EEB36545.1"/>
    <property type="molecule type" value="Genomic_DNA"/>
</dbReference>
<dbReference type="InterPro" id="IPR001807">
    <property type="entry name" value="ClC"/>
</dbReference>
<dbReference type="PANTHER" id="PTHR45711:SF6">
    <property type="entry name" value="CHLORIDE CHANNEL PROTEIN"/>
    <property type="match status" value="1"/>
</dbReference>
<keyword evidence="6 8" id="KW-0472">Membrane</keyword>
<sequence length="181" mass="20145">MEKKFIKKLPISQTMKSILPFFMTSLFLLFDQRLLGSGENFIALAGGENVGISVLLYFYFMKLLLLLIAFCSGIPGGIFFPLLAMGSLVGNFYGSVLFNLDLVGQNEILIFSMLAMAAHFSSIVRAPLTGMFLIIEMTGGRIDFFLPIIIVSSVAYLVAENFRNEPIYESLLEIMVKNKSK</sequence>
<evidence type="ECO:0000256" key="2">
    <source>
        <dbReference type="ARBA" id="ARBA00022448"/>
    </source>
</evidence>
<keyword evidence="5" id="KW-0406">Ion transport</keyword>
<evidence type="ECO:0000256" key="1">
    <source>
        <dbReference type="ARBA" id="ARBA00004141"/>
    </source>
</evidence>
<organism evidence="9 10">
    <name type="scientific">Anaerococcus hydrogenalis DSM 7454</name>
    <dbReference type="NCBI Taxonomy" id="561177"/>
    <lineage>
        <taxon>Bacteria</taxon>
        <taxon>Bacillati</taxon>
        <taxon>Bacillota</taxon>
        <taxon>Tissierellia</taxon>
        <taxon>Tissierellales</taxon>
        <taxon>Peptoniphilaceae</taxon>
        <taxon>Anaerococcus</taxon>
    </lineage>
</organism>
<dbReference type="PANTHER" id="PTHR45711">
    <property type="entry name" value="CHLORIDE CHANNEL PROTEIN"/>
    <property type="match status" value="1"/>
</dbReference>
<dbReference type="eggNOG" id="COG0038">
    <property type="taxonomic scope" value="Bacteria"/>
</dbReference>
<feature type="transmembrane region" description="Helical" evidence="8">
    <location>
        <begin position="108"/>
        <end position="135"/>
    </location>
</feature>
<feature type="transmembrane region" description="Helical" evidence="8">
    <location>
        <begin position="142"/>
        <end position="159"/>
    </location>
</feature>
<comment type="caution">
    <text evidence="9">The sequence shown here is derived from an EMBL/GenBank/DDBJ whole genome shotgun (WGS) entry which is preliminary data.</text>
</comment>
<gene>
    <name evidence="9" type="ORF">ANHYDRO_00846</name>
</gene>
<dbReference type="Proteomes" id="UP000005451">
    <property type="component" value="Unassembled WGS sequence"/>
</dbReference>
<keyword evidence="4 8" id="KW-1133">Transmembrane helix</keyword>